<evidence type="ECO:0000256" key="3">
    <source>
        <dbReference type="ARBA" id="ARBA00022679"/>
    </source>
</evidence>
<dbReference type="EMBL" id="DYXT01000046">
    <property type="protein sequence ID" value="HJE39803.1"/>
    <property type="molecule type" value="Genomic_DNA"/>
</dbReference>
<feature type="transmembrane region" description="Helical" evidence="8">
    <location>
        <begin position="121"/>
        <end position="154"/>
    </location>
</feature>
<feature type="transmembrane region" description="Helical" evidence="8">
    <location>
        <begin position="12"/>
        <end position="32"/>
    </location>
</feature>
<dbReference type="Proteomes" id="UP000711407">
    <property type="component" value="Unassembled WGS sequence"/>
</dbReference>
<evidence type="ECO:0000256" key="7">
    <source>
        <dbReference type="ARBA" id="ARBA00024033"/>
    </source>
</evidence>
<keyword evidence="6 8" id="KW-0472">Membrane</keyword>
<evidence type="ECO:0000256" key="6">
    <source>
        <dbReference type="ARBA" id="ARBA00023136"/>
    </source>
</evidence>
<dbReference type="AlphaFoldDB" id="A0A921E981"/>
<comment type="caution">
    <text evidence="9">The sequence shown here is derived from an EMBL/GenBank/DDBJ whole genome shotgun (WGS) entry which is preliminary data.</text>
</comment>
<protein>
    <submittedName>
        <fullName evidence="9">DUF2029 domain-containing protein</fullName>
    </submittedName>
</protein>
<accession>A0A921E981</accession>
<feature type="transmembrane region" description="Helical" evidence="8">
    <location>
        <begin position="160"/>
        <end position="185"/>
    </location>
</feature>
<feature type="transmembrane region" description="Helical" evidence="8">
    <location>
        <begin position="91"/>
        <end position="109"/>
    </location>
</feature>
<feature type="transmembrane region" description="Helical" evidence="8">
    <location>
        <begin position="307"/>
        <end position="324"/>
    </location>
</feature>
<feature type="transmembrane region" description="Helical" evidence="8">
    <location>
        <begin position="192"/>
        <end position="210"/>
    </location>
</feature>
<keyword evidence="5 8" id="KW-1133">Transmembrane helix</keyword>
<proteinExistence type="inferred from homology"/>
<name>A0A921E981_9BACT</name>
<keyword evidence="4 8" id="KW-0812">Transmembrane</keyword>
<comment type="similarity">
    <text evidence="7">Belongs to the glycosyltransferase 87 family.</text>
</comment>
<feature type="transmembrane region" description="Helical" evidence="8">
    <location>
        <begin position="259"/>
        <end position="277"/>
    </location>
</feature>
<reference evidence="9" key="1">
    <citation type="journal article" date="2021" name="PeerJ">
        <title>Extensive microbial diversity within the chicken gut microbiome revealed by metagenomics and culture.</title>
        <authorList>
            <person name="Gilroy R."/>
            <person name="Ravi A."/>
            <person name="Getino M."/>
            <person name="Pursley I."/>
            <person name="Horton D.L."/>
            <person name="Alikhan N.F."/>
            <person name="Baker D."/>
            <person name="Gharbi K."/>
            <person name="Hall N."/>
            <person name="Watson M."/>
            <person name="Adriaenssens E.M."/>
            <person name="Foster-Nyarko E."/>
            <person name="Jarju S."/>
            <person name="Secka A."/>
            <person name="Antonio M."/>
            <person name="Oren A."/>
            <person name="Chaudhuri R.R."/>
            <person name="La Ragione R."/>
            <person name="Hildebrand F."/>
            <person name="Pallen M.J."/>
        </authorList>
    </citation>
    <scope>NUCLEOTIDE SEQUENCE</scope>
    <source>
        <strain evidence="9">4100</strain>
    </source>
</reference>
<gene>
    <name evidence="9" type="ORF">K8V47_08625</name>
</gene>
<evidence type="ECO:0000256" key="2">
    <source>
        <dbReference type="ARBA" id="ARBA00022475"/>
    </source>
</evidence>
<evidence type="ECO:0000256" key="1">
    <source>
        <dbReference type="ARBA" id="ARBA00004651"/>
    </source>
</evidence>
<dbReference type="Pfam" id="PF09594">
    <property type="entry name" value="GT87"/>
    <property type="match status" value="1"/>
</dbReference>
<evidence type="ECO:0000256" key="5">
    <source>
        <dbReference type="ARBA" id="ARBA00022989"/>
    </source>
</evidence>
<reference evidence="9" key="2">
    <citation type="submission" date="2021-09" db="EMBL/GenBank/DDBJ databases">
        <authorList>
            <person name="Gilroy R."/>
        </authorList>
    </citation>
    <scope>NUCLEOTIDE SEQUENCE</scope>
    <source>
        <strain evidence="9">4100</strain>
    </source>
</reference>
<feature type="transmembrane region" description="Helical" evidence="8">
    <location>
        <begin position="284"/>
        <end position="301"/>
    </location>
</feature>
<comment type="subcellular location">
    <subcellularLocation>
        <location evidence="1">Cell membrane</location>
        <topology evidence="1">Multi-pass membrane protein</topology>
    </subcellularLocation>
</comment>
<evidence type="ECO:0000313" key="9">
    <source>
        <dbReference type="EMBL" id="HJE39803.1"/>
    </source>
</evidence>
<evidence type="ECO:0000313" key="10">
    <source>
        <dbReference type="Proteomes" id="UP000711407"/>
    </source>
</evidence>
<dbReference type="GO" id="GO:0016758">
    <property type="term" value="F:hexosyltransferase activity"/>
    <property type="evidence" value="ECO:0007669"/>
    <property type="project" value="InterPro"/>
</dbReference>
<evidence type="ECO:0000256" key="8">
    <source>
        <dbReference type="SAM" id="Phobius"/>
    </source>
</evidence>
<dbReference type="GO" id="GO:0005886">
    <property type="term" value="C:plasma membrane"/>
    <property type="evidence" value="ECO:0007669"/>
    <property type="project" value="UniProtKB-SubCell"/>
</dbReference>
<dbReference type="InterPro" id="IPR018584">
    <property type="entry name" value="GT87"/>
</dbReference>
<keyword evidence="3" id="KW-0808">Transferase</keyword>
<evidence type="ECO:0000256" key="4">
    <source>
        <dbReference type="ARBA" id="ARBA00022692"/>
    </source>
</evidence>
<keyword evidence="2" id="KW-1003">Cell membrane</keyword>
<sequence>MSKIRPFFRLPFFSDYRTIAILWGLLAIIAALTKGGFDVHLNNFIIFRQVFWHMVDFKSLYAYYPEEYSDHNLYGPLFGIIISPYALMPKFISLICWLLSLCAALYAAILRMPLSKKCKIFILWFVSNEVLGALFMAQFNIVIAALIIASYTAIDRDKNGWAAMFIMLGAMTKLYGILGLAFLPFSRHKLRLIGYCVLWGAVFFALPMIISSPEYIVSQYSEWFATLVDKNSLNANAFYQNISFIGMTHRITEAEFDDIWILIPAAALFLLPSYRIGQYGYKGFQWALVASVLMVIILFSTGSESSGYVIAISGVAIWYVTAPWKRSTADLVLLIFALVISSFGHSDLMPKIIKNGVIKPYALKALPITIIWLKLIWEMCTRQYRPLKP</sequence>
<organism evidence="9 10">
    <name type="scientific">Candidatus Amulumruptor caecigallinarius</name>
    <dbReference type="NCBI Taxonomy" id="2109911"/>
    <lineage>
        <taxon>Bacteria</taxon>
        <taxon>Pseudomonadati</taxon>
        <taxon>Bacteroidota</taxon>
        <taxon>Bacteroidia</taxon>
        <taxon>Bacteroidales</taxon>
        <taxon>Muribaculaceae</taxon>
        <taxon>Candidatus Amulumruptor</taxon>
    </lineage>
</organism>
<feature type="transmembrane region" description="Helical" evidence="8">
    <location>
        <begin position="331"/>
        <end position="349"/>
    </location>
</feature>